<evidence type="ECO:0000256" key="1">
    <source>
        <dbReference type="ARBA" id="ARBA00022723"/>
    </source>
</evidence>
<dbReference type="PROSITE" id="PS01359">
    <property type="entry name" value="ZF_PHD_1"/>
    <property type="match status" value="1"/>
</dbReference>
<dbReference type="KEGG" id="lak:106171266"/>
<accession>A0A1S3JAU0</accession>
<dbReference type="Proteomes" id="UP000085678">
    <property type="component" value="Unplaced"/>
</dbReference>
<dbReference type="SUPFAM" id="SSF52980">
    <property type="entry name" value="Restriction endonuclease-like"/>
    <property type="match status" value="1"/>
</dbReference>
<dbReference type="GO" id="GO:0006281">
    <property type="term" value="P:DNA repair"/>
    <property type="evidence" value="ECO:0007669"/>
    <property type="project" value="UniProtKB-ARBA"/>
</dbReference>
<dbReference type="InterPro" id="IPR011604">
    <property type="entry name" value="PDDEXK-like_dom_sf"/>
</dbReference>
<evidence type="ECO:0000256" key="2">
    <source>
        <dbReference type="ARBA" id="ARBA00022771"/>
    </source>
</evidence>
<reference evidence="7" key="1">
    <citation type="submission" date="2025-08" db="UniProtKB">
        <authorList>
            <consortium name="RefSeq"/>
        </authorList>
    </citation>
    <scope>IDENTIFICATION</scope>
    <source>
        <tissue evidence="7">Gonads</tissue>
    </source>
</reference>
<dbReference type="GeneID" id="106171266"/>
<keyword evidence="6" id="KW-1185">Reference proteome</keyword>
<dbReference type="InterPro" id="IPR011335">
    <property type="entry name" value="Restrct_endonuc-II-like"/>
</dbReference>
<evidence type="ECO:0000259" key="5">
    <source>
        <dbReference type="PROSITE" id="PS50016"/>
    </source>
</evidence>
<dbReference type="InterPro" id="IPR011011">
    <property type="entry name" value="Znf_FYVE_PHD"/>
</dbReference>
<proteinExistence type="predicted"/>
<feature type="domain" description="PHD-type" evidence="5">
    <location>
        <begin position="292"/>
        <end position="340"/>
    </location>
</feature>
<evidence type="ECO:0000313" key="7">
    <source>
        <dbReference type="RefSeq" id="XP_013406999.1"/>
    </source>
</evidence>
<dbReference type="Pfam" id="PF09588">
    <property type="entry name" value="YqaJ"/>
    <property type="match status" value="1"/>
</dbReference>
<dbReference type="PROSITE" id="PS50016">
    <property type="entry name" value="ZF_PHD_2"/>
    <property type="match status" value="1"/>
</dbReference>
<dbReference type="OrthoDB" id="7753208at2759"/>
<evidence type="ECO:0000256" key="3">
    <source>
        <dbReference type="ARBA" id="ARBA00022833"/>
    </source>
</evidence>
<dbReference type="InterPro" id="IPR019080">
    <property type="entry name" value="YqaJ_viral_recombinase"/>
</dbReference>
<dbReference type="InterPro" id="IPR013083">
    <property type="entry name" value="Znf_RING/FYVE/PHD"/>
</dbReference>
<dbReference type="InterPro" id="IPR019787">
    <property type="entry name" value="Znf_PHD-finger"/>
</dbReference>
<organism evidence="6 7">
    <name type="scientific">Lingula anatina</name>
    <name type="common">Brachiopod</name>
    <name type="synonym">Lingula unguis</name>
    <dbReference type="NCBI Taxonomy" id="7574"/>
    <lineage>
        <taxon>Eukaryota</taxon>
        <taxon>Metazoa</taxon>
        <taxon>Spiralia</taxon>
        <taxon>Lophotrochozoa</taxon>
        <taxon>Brachiopoda</taxon>
        <taxon>Linguliformea</taxon>
        <taxon>Lingulata</taxon>
        <taxon>Lingulida</taxon>
        <taxon>Linguloidea</taxon>
        <taxon>Lingulidae</taxon>
        <taxon>Lingula</taxon>
    </lineage>
</organism>
<dbReference type="CDD" id="cd22343">
    <property type="entry name" value="PDDEXK_lambda_exonuclease-like"/>
    <property type="match status" value="1"/>
</dbReference>
<dbReference type="SUPFAM" id="SSF57903">
    <property type="entry name" value="FYVE/PHD zinc finger"/>
    <property type="match status" value="1"/>
</dbReference>
<dbReference type="RefSeq" id="XP_013406999.1">
    <property type="nucleotide sequence ID" value="XM_013551545.1"/>
</dbReference>
<keyword evidence="3" id="KW-0862">Zinc</keyword>
<dbReference type="PANTHER" id="PTHR47526:SF4">
    <property type="entry name" value="SWIM-TYPE DOMAIN-CONTAINING PROTEIN"/>
    <property type="match status" value="1"/>
</dbReference>
<dbReference type="Pfam" id="PF00628">
    <property type="entry name" value="PHD"/>
    <property type="match status" value="1"/>
</dbReference>
<dbReference type="InterPro" id="IPR019786">
    <property type="entry name" value="Zinc_finger_PHD-type_CS"/>
</dbReference>
<dbReference type="STRING" id="7574.A0A1S3JAU0"/>
<name>A0A1S3JAU0_LINAN</name>
<dbReference type="Gene3D" id="3.90.320.10">
    <property type="match status" value="1"/>
</dbReference>
<dbReference type="Gene3D" id="3.30.40.10">
    <property type="entry name" value="Zinc/RING finger domain, C3HC4 (zinc finger)"/>
    <property type="match status" value="1"/>
</dbReference>
<gene>
    <name evidence="7" type="primary">LOC106171266</name>
</gene>
<keyword evidence="1" id="KW-0479">Metal-binding</keyword>
<evidence type="ECO:0000256" key="4">
    <source>
        <dbReference type="PROSITE-ProRule" id="PRU00146"/>
    </source>
</evidence>
<dbReference type="InParanoid" id="A0A1S3JAU0"/>
<protein>
    <submittedName>
        <fullName evidence="7">Uncharacterized protein LOC106171266</fullName>
    </submittedName>
</protein>
<evidence type="ECO:0000313" key="6">
    <source>
        <dbReference type="Proteomes" id="UP000085678"/>
    </source>
</evidence>
<dbReference type="AlphaFoldDB" id="A0A1S3JAU0"/>
<sequence>MEAVYSKLTKKGTAVALSVSKDYAASFKPKTLEGDWPVDLKSVRNDSLRDASYEEILAHADSVNINVTPSQVSFVESVTREQAKSAKWCQYRVGRITASRIYEATRTNTETPSRSLIKGICKPTSFKSVHTDWGIRKEPVAKKAYNNEMNRQHTDFTMKDSGLVLHPDYPEFGASPDALVSCSCCGSGLLEVKCPSTLKDSDTIDMPYLKDKKLKRETKYFYQVQMQLFLTDRQYCDFFIWTPHATLCERITRDTKLWEDMCCKGQNFHRRVIMPELISSFFSRTATEADGHSYCVCGGGDDGRKMIACDGENCVTVWFHMTCLRIKRVTKGKWFCEKCS</sequence>
<dbReference type="GO" id="GO:0008270">
    <property type="term" value="F:zinc ion binding"/>
    <property type="evidence" value="ECO:0007669"/>
    <property type="project" value="UniProtKB-KW"/>
</dbReference>
<dbReference type="InterPro" id="IPR001965">
    <property type="entry name" value="Znf_PHD"/>
</dbReference>
<keyword evidence="2 4" id="KW-0863">Zinc-finger</keyword>
<dbReference type="PANTHER" id="PTHR47526">
    <property type="entry name" value="ATP-DEPENDENT DNA HELICASE"/>
    <property type="match status" value="1"/>
</dbReference>
<dbReference type="SMART" id="SM00249">
    <property type="entry name" value="PHD"/>
    <property type="match status" value="1"/>
</dbReference>